<feature type="domain" description="Duffy-binding-like" evidence="3">
    <location>
        <begin position="595"/>
        <end position="739"/>
    </location>
</feature>
<feature type="domain" description="Plasmodium falciparum erythrocyte membrane protein-1 N-terminal segment" evidence="6">
    <location>
        <begin position="12"/>
        <end position="48"/>
    </location>
</feature>
<dbReference type="SUPFAM" id="SSF140924">
    <property type="entry name" value="Duffy binding domain-like"/>
    <property type="match status" value="7"/>
</dbReference>
<dbReference type="Gene3D" id="1.20.58.1930">
    <property type="match status" value="1"/>
</dbReference>
<name>A0A2P9DI23_PLARE</name>
<feature type="domain" description="Duffy-binding-like" evidence="8">
    <location>
        <begin position="316"/>
        <end position="459"/>
    </location>
</feature>
<accession>A0A2P9DI23</accession>
<dbReference type="InterPro" id="IPR042202">
    <property type="entry name" value="Duffy-ag-bd_sf"/>
</dbReference>
<feature type="compositionally biased region" description="Low complexity" evidence="2">
    <location>
        <begin position="1501"/>
        <end position="1533"/>
    </location>
</feature>
<dbReference type="Pfam" id="PF22672">
    <property type="entry name" value="DBL_C"/>
    <property type="match status" value="3"/>
</dbReference>
<evidence type="ECO:0000259" key="8">
    <source>
        <dbReference type="Pfam" id="PF22672"/>
    </source>
</evidence>
<dbReference type="VEuPathDB" id="PlasmoDB:PRCDC_1218600"/>
<dbReference type="Proteomes" id="UP000240500">
    <property type="component" value="Chromosome 12"/>
</dbReference>
<feature type="region of interest" description="Disordered" evidence="2">
    <location>
        <begin position="1300"/>
        <end position="1349"/>
    </location>
</feature>
<feature type="domain" description="Duffy-antigen binding" evidence="4">
    <location>
        <begin position="863"/>
        <end position="1040"/>
    </location>
</feature>
<protein>
    <submittedName>
        <fullName evidence="9">Erythrocyte membrane protein 1, PfEMP1, putative</fullName>
    </submittedName>
</protein>
<feature type="domain" description="Duffy-antigen binding" evidence="4">
    <location>
        <begin position="2654"/>
        <end position="2791"/>
    </location>
</feature>
<dbReference type="Gene3D" id="1.20.58.830">
    <property type="match status" value="6"/>
</dbReference>
<proteinExistence type="predicted"/>
<feature type="region of interest" description="Disordered" evidence="2">
    <location>
        <begin position="908"/>
        <end position="928"/>
    </location>
</feature>
<dbReference type="FunFam" id="1.20.1310.20:FF:000001">
    <property type="entry name" value="Erythrocyte membrane protein 1, PfEMP1"/>
    <property type="match status" value="1"/>
</dbReference>
<feature type="domain" description="Duffy-antigen binding" evidence="4">
    <location>
        <begin position="1349"/>
        <end position="1654"/>
    </location>
</feature>
<feature type="compositionally biased region" description="Low complexity" evidence="2">
    <location>
        <begin position="468"/>
        <end position="479"/>
    </location>
</feature>
<feature type="compositionally biased region" description="Pro residues" evidence="2">
    <location>
        <begin position="1236"/>
        <end position="1255"/>
    </location>
</feature>
<feature type="domain" description="Duffy-antigen binding" evidence="4">
    <location>
        <begin position="118"/>
        <end position="312"/>
    </location>
</feature>
<feature type="region of interest" description="Disordered" evidence="2">
    <location>
        <begin position="736"/>
        <end position="755"/>
    </location>
</feature>
<dbReference type="Pfam" id="PF15447">
    <property type="entry name" value="NTS"/>
    <property type="match status" value="1"/>
</dbReference>
<feature type="region of interest" description="Disordered" evidence="2">
    <location>
        <begin position="3432"/>
        <end position="3453"/>
    </location>
</feature>
<feature type="region of interest" description="Disordered" evidence="2">
    <location>
        <begin position="3159"/>
        <end position="3200"/>
    </location>
</feature>
<dbReference type="InterPro" id="IPR029210">
    <property type="entry name" value="PfEMP1_NTS"/>
</dbReference>
<dbReference type="GO" id="GO:0016020">
    <property type="term" value="C:membrane"/>
    <property type="evidence" value="ECO:0007669"/>
    <property type="project" value="InterPro"/>
</dbReference>
<feature type="domain" description="Plasmodium falciparum erythrocyte membrane protein 1 acidic terminal segment" evidence="5">
    <location>
        <begin position="3004"/>
        <end position="3497"/>
    </location>
</feature>
<evidence type="ECO:0000259" key="3">
    <source>
        <dbReference type="Pfam" id="PF03011"/>
    </source>
</evidence>
<dbReference type="FunFam" id="1.20.58.830:FF:000021">
    <property type="entry name" value="Erythrocyte membrane protein 1, PfEMP1"/>
    <property type="match status" value="1"/>
</dbReference>
<feature type="compositionally biased region" description="Low complexity" evidence="2">
    <location>
        <begin position="1300"/>
        <end position="1315"/>
    </location>
</feature>
<dbReference type="Gene3D" id="1.20.1310.20">
    <property type="entry name" value="Duffy-antigen binding domain"/>
    <property type="match status" value="5"/>
</dbReference>
<feature type="domain" description="Duffy-binding-like" evidence="8">
    <location>
        <begin position="2465"/>
        <end position="2596"/>
    </location>
</feature>
<feature type="compositionally biased region" description="Basic and acidic residues" evidence="2">
    <location>
        <begin position="455"/>
        <end position="467"/>
    </location>
</feature>
<feature type="region of interest" description="Disordered" evidence="2">
    <location>
        <begin position="455"/>
        <end position="479"/>
    </location>
</feature>
<dbReference type="FunFam" id="1.20.1310.20:FF:000003">
    <property type="entry name" value="Erythrocyte membrane protein 1, PfEMP1"/>
    <property type="match status" value="1"/>
</dbReference>
<feature type="coiled-coil region" evidence="1">
    <location>
        <begin position="382"/>
        <end position="441"/>
    </location>
</feature>
<keyword evidence="1" id="KW-0175">Coiled coil</keyword>
<feature type="region of interest" description="Disordered" evidence="2">
    <location>
        <begin position="1477"/>
        <end position="1539"/>
    </location>
</feature>
<feature type="domain" description="Duffy-binding-like" evidence="8">
    <location>
        <begin position="1737"/>
        <end position="1882"/>
    </location>
</feature>
<feature type="compositionally biased region" description="Pro residues" evidence="2">
    <location>
        <begin position="1489"/>
        <end position="1500"/>
    </location>
</feature>
<evidence type="ECO:0000256" key="1">
    <source>
        <dbReference type="SAM" id="Coils"/>
    </source>
</evidence>
<dbReference type="Pfam" id="PF03011">
    <property type="entry name" value="PFEMP"/>
    <property type="match status" value="2"/>
</dbReference>
<organism evidence="9 10">
    <name type="scientific">Plasmodium reichenowi</name>
    <dbReference type="NCBI Taxonomy" id="5854"/>
    <lineage>
        <taxon>Eukaryota</taxon>
        <taxon>Sar</taxon>
        <taxon>Alveolata</taxon>
        <taxon>Apicomplexa</taxon>
        <taxon>Aconoidasida</taxon>
        <taxon>Haemosporida</taxon>
        <taxon>Plasmodiidae</taxon>
        <taxon>Plasmodium</taxon>
        <taxon>Plasmodium (Laverania)</taxon>
    </lineage>
</organism>
<dbReference type="InterPro" id="IPR008602">
    <property type="entry name" value="Duffy-antigen-binding"/>
</dbReference>
<feature type="region of interest" description="Disordered" evidence="2">
    <location>
        <begin position="2943"/>
        <end position="2998"/>
    </location>
</feature>
<dbReference type="OrthoDB" id="10521891at2759"/>
<evidence type="ECO:0000259" key="5">
    <source>
        <dbReference type="Pfam" id="PF15445"/>
    </source>
</evidence>
<evidence type="ECO:0000313" key="10">
    <source>
        <dbReference type="Proteomes" id="UP000240500"/>
    </source>
</evidence>
<sequence>MAPGRTGTQDKDAKNMFDRIGKEVYDETVKNAGNDFRDKLKGSLQEAKFENVPSDQQTPKDACDLDHTYHTTVTVGYGNEYPCKDKADVRFSKERVNQYDNKKTKCNYGSNGKDSEAGACAPYRRLHLCDHNLENISDFDNIDNHTLLADVCMAAKYEGESLTHYHEQYQQTYPDSPSQLCTELARSFADIGDIIRGKDLYVGNNKKDKLEDNLKNIFAKIHDGLDNSIKSSYNDDRSGKYFKLREDWWTANRETVWRAITCDAGHAKYFRGTCGEGKNPSLTPSQCRCQKKDGSPDDQVPTYFDYVPQYLRWFEEWAEDFCRKKKKQLPYLKTNCRGPNASGEQIYCSGEGYDCEKTIRAKDIYAIDKKCNTCSIWCDLYKKWIEKQKEQFDKQVKKYAEEITRGRGSSSNYDGYESKFYNQLQNQNMDINAFLEKLSAEEVCTKVKEGGRIDFKNVNSDKNRDRSSSSASGTSGSNNSNKTFYHSEYCEVCPECAVKRDGNDWKEKKKNGQCEGDEIYKPNDAHIKKFNVLSFGDKRNEIKNKISTFCTGNDGERKELTEEWKCYLAEDGGACSLEKNSGQKIMKKQKSFNDFFYFWIGRLLNDSIEWRKKLKKCLNNKSEKCENKCNTNCKCYKKWVEEKKEEWNKIKEHFYKQRGFDLFTHDYVLETVLGLNELLKNIHDAYGDVKEIEHIKEMLAKKDSQGQAVVGTEKKTTIDKLLDHEKEEADLCLEIHEDEEDEGDDDDDECDDDHEEEVYVSNRCSGGTHRAMVKKVAADMHIEARKQLGRRGGRSNLKGDIKNAKINIGRTEKELTKVCDITQDHSNANVDSKKPCNNKGQKRFDIGERWKNLQQKDTTYGEVVLPPRREHMCTSNLEKLIENNVTRNGHVNDTFLVEVLHAAKSEAEDIKNKRQQNKGQNNNKSGLKDKEGICRAIRRSFADIGDIIRGKDMWDLDNGSSEMEGHLKNIFDKIKRELSAKLGGNDKYATDASPYLDLRKDWWTANRHQVWNAMKCSLKGDKIHCGAYPPFDDYIPQRLRWMTEWAEWYCKEQYGLYEDLEGKCGRCTVLEKGKNCYKETPGCAECASQCKKYTSAITPWGAQWNKMDPKYTTSYMQAEKNNSSLMGFPDADYKQVVDFLSKLHTASVAASARNKRSVDGPNRVTATTPNTPYKTTAGYIHQELGTNMGCNVQTEFCYYKNVDTSSSERKPNDKYALKYQPPEYKLACTCNTRPAPLQPPPTADPAPSQEPPAAPPKVEGKPPCDIVNKLFTTTNALKDACSQKYAGNNSRLGWKCVTTSNGSTTTGEGSSSKGGTESGGEGERAIQRHKRQVTAPPSGASGKDTAGSICVPPRRRRLYVTPLSKWAERQMGATRGVETTLNDASTEPSQTSLLRDAFIKSAAIETFFLWDRYKKEWEHKNKSQNGPLGLDGAKGGYGSSSDGLLPFRNNRANGMQAVTVVPGVGVPGVPGAIPGVGGIHGGAQGLQPLPSPGAPPPPPNGAVLPGDSLLGTGKTLGSLNDSVDSNDPSSPENQLASGTIPTPFLRQMFYTIADYRDILVHGGITGDTKDSSNSDRNIVLEARGNDQKDAMENIQKAIDEHIDSLNSNKASVNQKPGQQPSTSGLTRAQWWTAHAPSIWEAMICALTYDDNSETEPIKADGKKILERNENVYEKFFDKDTGKLKTPQNGDNDYTYDKVALKEDDTTTAKGQKEASTTSPTPLSHFAARPPFFRYLEEWGENFCGMRARLLKDVRDNCTEDGDGITKQYSGDGEACDRRGTSNKGVFGDLEGSRCAKPCSSYRKWINTKKPEFDEQQKAYSKQRQNAESNKNSEGSNNDNGVFKNLLEKCTDAATFLQKLGPCKINSEEDKTYFDVKGDIFKYEKYCGTCPEFKIDCQNGNCVGDTKTNCNGGTITAESFKDKTDCKEVVMRVSDDSATEFEDLTDCKEAHIFKGIKKDVWKCGKFCDVHVCKLKNVNGEKDNDKKILLIRALLKRWVEYFLEDYNKINAQISHCINNGKESICINGCNDKCNCVKAWITKKREEWQQIKKDYLEKNKDAGDNDIKSLVRSFLETLQSQTDVKKATGHKQVRDFEDSPECNGTANSKKSKDADKKDIIQCLLDNLNTKIRSCSTPTSGQPNQPCVDNPSPSVEYPTLDEDIYPDPTTIEKPGVCTSDTPVKPPSLTCVERAAKQLREEAESSLDKIDGSLKVKGIDFNGKCKQIIKQNVGVGVNANACDFKNTYKNSLNNMDKECEGKGMHRLKIGQQWKCEYIRKIRKHLCIPPRRKDMCTKNFQNITTRNVTNSNELLQELQKVSKNEGDDIIRKLLEQNSCDEHRICDAMKYSFADLADIIRGRDLLNENRKEKGVQQRLRNIFKNIYNGLGSNQIKSKYSDPPFYYKLRSDWWDANRRHIWNAMTCNAPKDAKLLKKNEIGSTTTSSKVNCGHNSEPPDYDYIPQPFRWMQEWSERFCKLLNKELDDFKKECEDCKTNGLSCQNGNKCTQCKKQCEKYKKLVEEWKNQMDKHSETYKNIHGKISEITSEEYFKNFIDKLKDQCNEKDSADKYLDEASHCTKYKFTESENKNSYAFENPPTAYKGKCECQVPDPLDECPEDDTKATYCDKFRKNFLCIKTYTNNLNHWSDMNVISNDKENKGVLVPPRRRELCLKNITSNLSSIKTKEHFKQKLMNSAYNEGYFLGIKYQNDYSSAMQAMKYSFGDYGDIVKGTDIMDNYFLSRLKNQLDALLRNKDGSNKISEDRKKWWNENKHQVWHAMLCGYKNCGKKIEKKDCELPKEEGTHQFLRWLVEWGKIVCKEKKIIKDSFEKHCYCSNMTEISTSEMLKNYFCEKQMKEYIKWNTFIRKLLQPLKKKYEEVKELDNNKKELSALTIEEYIEIEINEGECNLSDVEEINEKIIKDDNESYIEILKRLCPHLNIYDNIEENKDIDENIDSTPEPHSEPKEEKKKDDAETEPAPDIPPPPPPTPPPPLPPTQADEPFDPTILQTTIPFGIALALTSIAFFFMKKKSKSSIDMLRVLEIPQNDYGIPTLKSSNRYIPYASGKYRGKRYIYIEGDSGTDSGYTDHYSDITSSSESEYEELDINDIYPYKSHKYKTLIEVVLEPSKRDTQNDMPSDNTSTNKLTDNEWNQLKHDFISNMLQNEPNGIPNDYTSGNSPTNTNNTTMSHDNVDNNTHPTPSHNKLDKKPFIMSIHDRNLLSGEQYNYDMNTNPMDDIPISSKNDVYSGTDLINDALSGDHDIYDEILKRKENELFGTEHHPKRTTTNHFAKQTHNDPIVNQINLFHKWLDRHRDMCEKWDKKNKVDILNQLKEKWENETHSDDTLPSSNKTLNTDVSIQIHMDKPNQVENINLVDSNTPNPNLVENINLVDSNTPNPNLVENINLVDSNTPNPNLGENMNPNLVGNINPNPVENNINPVDSNTPNPNLVGSSTNPVDENPNLTFPSNPNPAYDNIYIDHNNEDLPSKVQIEMSVKNSKMAKEK</sequence>
<evidence type="ECO:0000313" key="9">
    <source>
        <dbReference type="EMBL" id="SOV80634.1"/>
    </source>
</evidence>
<dbReference type="VEuPathDB" id="PlasmoDB:PRCDC_0808300"/>
<evidence type="ECO:0000259" key="6">
    <source>
        <dbReference type="Pfam" id="PF15447"/>
    </source>
</evidence>
<dbReference type="Pfam" id="PF15445">
    <property type="entry name" value="ATS"/>
    <property type="match status" value="1"/>
</dbReference>
<dbReference type="Pfam" id="PF18562">
    <property type="entry name" value="CIDR1_gamma"/>
    <property type="match status" value="1"/>
</dbReference>
<feature type="domain" description="Duffy-antigen binding" evidence="4">
    <location>
        <begin position="2280"/>
        <end position="2461"/>
    </location>
</feature>
<feature type="compositionally biased region" description="Basic and acidic residues" evidence="2">
    <location>
        <begin position="2952"/>
        <end position="2966"/>
    </location>
</feature>
<dbReference type="InterPro" id="IPR029211">
    <property type="entry name" value="PfEMP1_ATS"/>
</dbReference>
<dbReference type="InterPro" id="IPR004258">
    <property type="entry name" value="DBL"/>
</dbReference>
<feature type="region of interest" description="Disordered" evidence="2">
    <location>
        <begin position="1230"/>
        <end position="1262"/>
    </location>
</feature>
<dbReference type="GO" id="GO:0046789">
    <property type="term" value="F:host cell surface receptor binding"/>
    <property type="evidence" value="ECO:0007669"/>
    <property type="project" value="InterPro"/>
</dbReference>
<dbReference type="InterPro" id="IPR041480">
    <property type="entry name" value="CIDR1_gamma"/>
</dbReference>
<evidence type="ECO:0000259" key="7">
    <source>
        <dbReference type="Pfam" id="PF18562"/>
    </source>
</evidence>
<feature type="compositionally biased region" description="Polar residues" evidence="2">
    <location>
        <begin position="3181"/>
        <end position="3196"/>
    </location>
</feature>
<evidence type="ECO:0000259" key="4">
    <source>
        <dbReference type="Pfam" id="PF05424"/>
    </source>
</evidence>
<dbReference type="VEuPathDB" id="PlasmoDB:PRG01_1222900"/>
<feature type="domain" description="Cysteine-rich interdomain region 1 gamma" evidence="7">
    <location>
        <begin position="1926"/>
        <end position="1975"/>
    </location>
</feature>
<feature type="coiled-coil region" evidence="1">
    <location>
        <begin position="2471"/>
        <end position="2528"/>
    </location>
</feature>
<feature type="compositionally biased region" description="Polar residues" evidence="2">
    <location>
        <begin position="3434"/>
        <end position="3453"/>
    </location>
</feature>
<dbReference type="Gene3D" id="1.10.1900.40">
    <property type="entry name" value="Acidic terminal segments, variant surface antigen of PfEMP1"/>
    <property type="match status" value="2"/>
</dbReference>
<dbReference type="InterPro" id="IPR054595">
    <property type="entry name" value="DBL_C"/>
</dbReference>
<reference evidence="9 10" key="1">
    <citation type="submission" date="2016-09" db="EMBL/GenBank/DDBJ databases">
        <authorList>
            <consortium name="Pathogen Informatics"/>
        </authorList>
    </citation>
    <scope>NUCLEOTIDE SEQUENCE [LARGE SCALE GENOMIC DNA]</scope>
</reference>
<dbReference type="Pfam" id="PF05424">
    <property type="entry name" value="Duffy_binding"/>
    <property type="match status" value="5"/>
</dbReference>
<feature type="compositionally biased region" description="Polar residues" evidence="2">
    <location>
        <begin position="3159"/>
        <end position="3173"/>
    </location>
</feature>
<feature type="region of interest" description="Disordered" evidence="2">
    <location>
        <begin position="2083"/>
        <end position="2108"/>
    </location>
</feature>
<feature type="compositionally biased region" description="Pro residues" evidence="2">
    <location>
        <begin position="2973"/>
        <end position="2989"/>
    </location>
</feature>
<evidence type="ECO:0000256" key="2">
    <source>
        <dbReference type="SAM" id="MobiDB-lite"/>
    </source>
</evidence>
<dbReference type="EMBL" id="LT969575">
    <property type="protein sequence ID" value="SOV80634.1"/>
    <property type="molecule type" value="Genomic_DNA"/>
</dbReference>
<dbReference type="InterPro" id="IPR044932">
    <property type="entry name" value="PfEMP1_ATS_sf"/>
</dbReference>
<feature type="region of interest" description="Disordered" evidence="2">
    <location>
        <begin position="1812"/>
        <end position="1838"/>
    </location>
</feature>
<gene>
    <name evidence="9" type="ORF">PRG01_1222900</name>
</gene>
<dbReference type="FunFam" id="1.20.58.1930:FF:000001">
    <property type="entry name" value="Erythrocyte membrane protein 1, PfEMP1"/>
    <property type="match status" value="1"/>
</dbReference>
<feature type="compositionally biased region" description="Polar residues" evidence="2">
    <location>
        <begin position="1817"/>
        <end position="1838"/>
    </location>
</feature>
<feature type="domain" description="Duffy-binding-like" evidence="3">
    <location>
        <begin position="1992"/>
        <end position="2134"/>
    </location>
</feature>